<dbReference type="EMBL" id="RJKE01000001">
    <property type="protein sequence ID" value="ROO82554.1"/>
    <property type="molecule type" value="Genomic_DNA"/>
</dbReference>
<name>A0A3N1CN36_9ACTN</name>
<keyword evidence="3" id="KW-1185">Reference proteome</keyword>
<evidence type="ECO:0000256" key="1">
    <source>
        <dbReference type="SAM" id="Coils"/>
    </source>
</evidence>
<comment type="caution">
    <text evidence="2">The sequence shown here is derived from an EMBL/GenBank/DDBJ whole genome shotgun (WGS) entry which is preliminary data.</text>
</comment>
<organism evidence="2 3">
    <name type="scientific">Actinocorallia herbida</name>
    <dbReference type="NCBI Taxonomy" id="58109"/>
    <lineage>
        <taxon>Bacteria</taxon>
        <taxon>Bacillati</taxon>
        <taxon>Actinomycetota</taxon>
        <taxon>Actinomycetes</taxon>
        <taxon>Streptosporangiales</taxon>
        <taxon>Thermomonosporaceae</taxon>
        <taxon>Actinocorallia</taxon>
    </lineage>
</organism>
<dbReference type="OrthoDB" id="5238934at2"/>
<proteinExistence type="predicted"/>
<dbReference type="AlphaFoldDB" id="A0A3N1CN36"/>
<sequence>MTDTPARYKVEKTQVQSLGRLSDRWAVVRTDGTPTGWGPGKDYRAHNHLYSDRGLAEIVAAFLNGTPDDYRIERNLHKGRHFWLITGAAPGDPGELKSRTFEDDQKPADTVSAALIRKVTDHVAGIDRRVAAQADADAKAAEQEAEADRRRALEAEKGPLATPRQVDFIMELLADRQRTGDGGGFYFGGPTTRKGVAEMSKREASMYITSLKGDY</sequence>
<reference evidence="2 3" key="1">
    <citation type="submission" date="2018-11" db="EMBL/GenBank/DDBJ databases">
        <title>Sequencing the genomes of 1000 actinobacteria strains.</title>
        <authorList>
            <person name="Klenk H.-P."/>
        </authorList>
    </citation>
    <scope>NUCLEOTIDE SEQUENCE [LARGE SCALE GENOMIC DNA]</scope>
    <source>
        <strain evidence="2 3">DSM 44254</strain>
    </source>
</reference>
<gene>
    <name evidence="2" type="ORF">EDD29_0034</name>
</gene>
<dbReference type="RefSeq" id="WP_123661566.1">
    <property type="nucleotide sequence ID" value="NZ_RJKE01000001.1"/>
</dbReference>
<evidence type="ECO:0000313" key="3">
    <source>
        <dbReference type="Proteomes" id="UP000272400"/>
    </source>
</evidence>
<keyword evidence="1" id="KW-0175">Coiled coil</keyword>
<protein>
    <submittedName>
        <fullName evidence="2">Uncharacterized protein</fullName>
    </submittedName>
</protein>
<accession>A0A3N1CN36</accession>
<evidence type="ECO:0000313" key="2">
    <source>
        <dbReference type="EMBL" id="ROO82554.1"/>
    </source>
</evidence>
<dbReference type="Proteomes" id="UP000272400">
    <property type="component" value="Unassembled WGS sequence"/>
</dbReference>
<feature type="coiled-coil region" evidence="1">
    <location>
        <begin position="131"/>
        <end position="158"/>
    </location>
</feature>